<dbReference type="InterPro" id="IPR002213">
    <property type="entry name" value="UDP_glucos_trans"/>
</dbReference>
<evidence type="ECO:0000256" key="3">
    <source>
        <dbReference type="ARBA" id="ARBA00022679"/>
    </source>
</evidence>
<evidence type="ECO:0000313" key="6">
    <source>
        <dbReference type="Proteomes" id="UP000749559"/>
    </source>
</evidence>
<evidence type="ECO:0000313" key="5">
    <source>
        <dbReference type="EMBL" id="CAH1782941.1"/>
    </source>
</evidence>
<evidence type="ECO:0000256" key="2">
    <source>
        <dbReference type="ARBA" id="ARBA00022676"/>
    </source>
</evidence>
<keyword evidence="4" id="KW-0472">Membrane</keyword>
<dbReference type="AlphaFoldDB" id="A0A8S4NS78"/>
<dbReference type="Pfam" id="PF00201">
    <property type="entry name" value="UDPGT"/>
    <property type="match status" value="1"/>
</dbReference>
<keyword evidence="3" id="KW-0808">Transferase</keyword>
<dbReference type="Proteomes" id="UP000749559">
    <property type="component" value="Unassembled WGS sequence"/>
</dbReference>
<dbReference type="GO" id="GO:0008194">
    <property type="term" value="F:UDP-glycosyltransferase activity"/>
    <property type="evidence" value="ECO:0007669"/>
    <property type="project" value="InterPro"/>
</dbReference>
<evidence type="ECO:0000256" key="1">
    <source>
        <dbReference type="ARBA" id="ARBA00009995"/>
    </source>
</evidence>
<sequence length="399" mass="45231">MDTWRKLSEQSFDVIIADANNYFGRVLGGHFNVPVIAYSNWGPMAHDFIYPINPSYIPTDFTNSHLSDTMDIWERFSNTWEFLRFQYYAAAAQEKVKQVCLNYKHIKTEACDNIVDFPKTVSLVLMNRNDALHYPAPFMPHIISVEGFFLDKVEPLSGIFRDIVEKANNHGVIVASFGSLFRKLPMDMAEVFAEAFASMNQTVIWSYDGPKPKQLGDNTFISEWIPQSDLLAHSNVKLFVQHCGVSATFEALNSAVPSVGIPFIADQLYNCEKLANRVGSLKTINMRDLTSELLQSAMTEVLYNTSYKENAKNAAAIYHSQPISPKDKVAYWVEYVIRHKGAPHLQSQGANNLNIFQYLLLDVIGLFVGLACAFSGIIIYFIKFIIKKFTHLSKKYKAE</sequence>
<dbReference type="OrthoDB" id="5835829at2759"/>
<evidence type="ECO:0008006" key="7">
    <source>
        <dbReference type="Google" id="ProtNLM"/>
    </source>
</evidence>
<accession>A0A8S4NS78</accession>
<gene>
    <name evidence="5" type="ORF">OFUS_LOCUS9337</name>
</gene>
<protein>
    <recommendedName>
        <fullName evidence="7">Glucuronosyltransferase</fullName>
    </recommendedName>
</protein>
<keyword evidence="2" id="KW-0328">Glycosyltransferase</keyword>
<proteinExistence type="inferred from homology"/>
<comment type="similarity">
    <text evidence="1">Belongs to the UDP-glycosyltransferase family.</text>
</comment>
<reference evidence="5" key="1">
    <citation type="submission" date="2022-03" db="EMBL/GenBank/DDBJ databases">
        <authorList>
            <person name="Martin C."/>
        </authorList>
    </citation>
    <scope>NUCLEOTIDE SEQUENCE</scope>
</reference>
<dbReference type="Gene3D" id="3.40.50.2000">
    <property type="entry name" value="Glycogen Phosphorylase B"/>
    <property type="match status" value="1"/>
</dbReference>
<dbReference type="SUPFAM" id="SSF53756">
    <property type="entry name" value="UDP-Glycosyltransferase/glycogen phosphorylase"/>
    <property type="match status" value="1"/>
</dbReference>
<dbReference type="FunFam" id="3.40.50.2000:FF:000021">
    <property type="entry name" value="UDP-glucuronosyltransferase"/>
    <property type="match status" value="1"/>
</dbReference>
<name>A0A8S4NS78_OWEFU</name>
<dbReference type="CDD" id="cd03784">
    <property type="entry name" value="GT1_Gtf-like"/>
    <property type="match status" value="1"/>
</dbReference>
<keyword evidence="4" id="KW-0812">Transmembrane</keyword>
<dbReference type="PANTHER" id="PTHR48043:SF63">
    <property type="entry name" value="UDP GLUCURONOSYLTRANSFERASE 5 FAMILY, POLYPEPTIDE F1-RELATED"/>
    <property type="match status" value="1"/>
</dbReference>
<dbReference type="InterPro" id="IPR050271">
    <property type="entry name" value="UDP-glycosyltransferase"/>
</dbReference>
<keyword evidence="4" id="KW-1133">Transmembrane helix</keyword>
<dbReference type="EMBL" id="CAIIXF020000005">
    <property type="protein sequence ID" value="CAH1782941.1"/>
    <property type="molecule type" value="Genomic_DNA"/>
</dbReference>
<comment type="caution">
    <text evidence="5">The sequence shown here is derived from an EMBL/GenBank/DDBJ whole genome shotgun (WGS) entry which is preliminary data.</text>
</comment>
<evidence type="ECO:0000256" key="4">
    <source>
        <dbReference type="SAM" id="Phobius"/>
    </source>
</evidence>
<keyword evidence="6" id="KW-1185">Reference proteome</keyword>
<feature type="transmembrane region" description="Helical" evidence="4">
    <location>
        <begin position="355"/>
        <end position="382"/>
    </location>
</feature>
<dbReference type="PANTHER" id="PTHR48043">
    <property type="entry name" value="EG:EG0003.4 PROTEIN-RELATED"/>
    <property type="match status" value="1"/>
</dbReference>
<organism evidence="5 6">
    <name type="scientific">Owenia fusiformis</name>
    <name type="common">Polychaete worm</name>
    <dbReference type="NCBI Taxonomy" id="6347"/>
    <lineage>
        <taxon>Eukaryota</taxon>
        <taxon>Metazoa</taxon>
        <taxon>Spiralia</taxon>
        <taxon>Lophotrochozoa</taxon>
        <taxon>Annelida</taxon>
        <taxon>Polychaeta</taxon>
        <taxon>Sedentaria</taxon>
        <taxon>Canalipalpata</taxon>
        <taxon>Sabellida</taxon>
        <taxon>Oweniida</taxon>
        <taxon>Oweniidae</taxon>
        <taxon>Owenia</taxon>
    </lineage>
</organism>